<evidence type="ECO:0000313" key="1">
    <source>
        <dbReference type="EMBL" id="MFD1884027.1"/>
    </source>
</evidence>
<gene>
    <name evidence="1" type="ORF">ACFSC9_00635</name>
</gene>
<accession>A0ABW4RD24</accession>
<evidence type="ECO:0000313" key="2">
    <source>
        <dbReference type="Proteomes" id="UP001597233"/>
    </source>
</evidence>
<comment type="caution">
    <text evidence="1">The sequence shown here is derived from an EMBL/GenBank/DDBJ whole genome shotgun (WGS) entry which is preliminary data.</text>
</comment>
<sequence length="123" mass="14356">MGVEQMQWLPEATEAEFQAAKSLLRRYKYMSRALIGLKQMDVLTTKQQCKLKEYADKTANIELAISLILDPEVRDITDHVFLQGNNRQTAIRKLRWHTERTVDRRIRRGVISVANTLKDWGII</sequence>
<reference evidence="2" key="1">
    <citation type="journal article" date="2019" name="Int. J. Syst. Evol. Microbiol.">
        <title>The Global Catalogue of Microorganisms (GCM) 10K type strain sequencing project: providing services to taxonomists for standard genome sequencing and annotation.</title>
        <authorList>
            <consortium name="The Broad Institute Genomics Platform"/>
            <consortium name="The Broad Institute Genome Sequencing Center for Infectious Disease"/>
            <person name="Wu L."/>
            <person name="Ma J."/>
        </authorList>
    </citation>
    <scope>NUCLEOTIDE SEQUENCE [LARGE SCALE GENOMIC DNA]</scope>
    <source>
        <strain evidence="2">CCUG 54950</strain>
    </source>
</reference>
<name>A0ABW4RD24_9BACL</name>
<keyword evidence="2" id="KW-1185">Reference proteome</keyword>
<dbReference type="EMBL" id="JBHUEH010000003">
    <property type="protein sequence ID" value="MFD1884027.1"/>
    <property type="molecule type" value="Genomic_DNA"/>
</dbReference>
<organism evidence="1 2">
    <name type="scientific">Paenibacillus wenxiniae</name>
    <dbReference type="NCBI Taxonomy" id="1636843"/>
    <lineage>
        <taxon>Bacteria</taxon>
        <taxon>Bacillati</taxon>
        <taxon>Bacillota</taxon>
        <taxon>Bacilli</taxon>
        <taxon>Bacillales</taxon>
        <taxon>Paenibacillaceae</taxon>
        <taxon>Paenibacillus</taxon>
    </lineage>
</organism>
<protein>
    <submittedName>
        <fullName evidence="1">Uncharacterized protein</fullName>
    </submittedName>
</protein>
<proteinExistence type="predicted"/>
<dbReference type="Proteomes" id="UP001597233">
    <property type="component" value="Unassembled WGS sequence"/>
</dbReference>
<dbReference type="RefSeq" id="WP_347327435.1">
    <property type="nucleotide sequence ID" value="NZ_JBCGUH010000030.1"/>
</dbReference>